<feature type="non-terminal residue" evidence="9">
    <location>
        <position position="1"/>
    </location>
</feature>
<keyword evidence="6" id="KW-0720">Serine protease</keyword>
<dbReference type="SMART" id="SM00228">
    <property type="entry name" value="PDZ"/>
    <property type="match status" value="1"/>
</dbReference>
<feature type="region of interest" description="Disordered" evidence="7">
    <location>
        <begin position="477"/>
        <end position="498"/>
    </location>
</feature>
<evidence type="ECO:0000259" key="8">
    <source>
        <dbReference type="PROSITE" id="PS50106"/>
    </source>
</evidence>
<dbReference type="GO" id="GO:0006508">
    <property type="term" value="P:proteolysis"/>
    <property type="evidence" value="ECO:0007669"/>
    <property type="project" value="UniProtKB-KW"/>
</dbReference>
<comment type="subcellular location">
    <subcellularLocation>
        <location evidence="1">Cytoplasm</location>
    </subcellularLocation>
</comment>
<dbReference type="PANTHER" id="PTHR43253:SF1">
    <property type="entry name" value="TRICORN PROTEASE HOMOLOG 2-RELATED"/>
    <property type="match status" value="1"/>
</dbReference>
<reference evidence="9 10" key="1">
    <citation type="journal article" date="2015" name="Microbiome">
        <title>Genomic resolution of linkages in carbon, nitrogen, and sulfur cycling among widespread estuary sediment bacteria.</title>
        <authorList>
            <person name="Baker B.J."/>
            <person name="Lazar C.S."/>
            <person name="Teske A.P."/>
            <person name="Dick G.J."/>
        </authorList>
    </citation>
    <scope>NUCLEOTIDE SEQUENCE [LARGE SCALE GENOMIC DNA]</scope>
    <source>
        <strain evidence="9">SM23_42</strain>
    </source>
</reference>
<keyword evidence="5" id="KW-0378">Hydrolase</keyword>
<dbReference type="EMBL" id="LJUJ01000030">
    <property type="protein sequence ID" value="KPK62633.1"/>
    <property type="molecule type" value="Genomic_DNA"/>
</dbReference>
<evidence type="ECO:0000256" key="7">
    <source>
        <dbReference type="SAM" id="MobiDB-lite"/>
    </source>
</evidence>
<dbReference type="PANTHER" id="PTHR43253">
    <property type="entry name" value="TRICORN PROTEASE HOMOLOG 2-RELATED"/>
    <property type="match status" value="1"/>
</dbReference>
<dbReference type="Proteomes" id="UP000051373">
    <property type="component" value="Unassembled WGS sequence"/>
</dbReference>
<evidence type="ECO:0000256" key="4">
    <source>
        <dbReference type="ARBA" id="ARBA00022670"/>
    </source>
</evidence>
<dbReference type="InterPro" id="IPR029045">
    <property type="entry name" value="ClpP/crotonase-like_dom_sf"/>
</dbReference>
<dbReference type="Pfam" id="PF03572">
    <property type="entry name" value="Peptidase_S41"/>
    <property type="match status" value="1"/>
</dbReference>
<dbReference type="Pfam" id="PF13180">
    <property type="entry name" value="PDZ_2"/>
    <property type="match status" value="1"/>
</dbReference>
<dbReference type="InterPro" id="IPR036034">
    <property type="entry name" value="PDZ_sf"/>
</dbReference>
<evidence type="ECO:0000256" key="5">
    <source>
        <dbReference type="ARBA" id="ARBA00022801"/>
    </source>
</evidence>
<comment type="caution">
    <text evidence="9">The sequence shown here is derived from an EMBL/GenBank/DDBJ whole genome shotgun (WGS) entry which is preliminary data.</text>
</comment>
<dbReference type="AlphaFoldDB" id="A0A0S8FPI6"/>
<dbReference type="InterPro" id="IPR001478">
    <property type="entry name" value="PDZ"/>
</dbReference>
<dbReference type="GO" id="GO:0005737">
    <property type="term" value="C:cytoplasm"/>
    <property type="evidence" value="ECO:0007669"/>
    <property type="project" value="UniProtKB-SubCell"/>
</dbReference>
<dbReference type="SUPFAM" id="SSF50156">
    <property type="entry name" value="PDZ domain-like"/>
    <property type="match status" value="1"/>
</dbReference>
<dbReference type="GO" id="GO:0008236">
    <property type="term" value="F:serine-type peptidase activity"/>
    <property type="evidence" value="ECO:0007669"/>
    <property type="project" value="UniProtKB-KW"/>
</dbReference>
<dbReference type="SMART" id="SM00245">
    <property type="entry name" value="TSPc"/>
    <property type="match status" value="1"/>
</dbReference>
<dbReference type="Pfam" id="PF14684">
    <property type="entry name" value="Tricorn_C1"/>
    <property type="match status" value="1"/>
</dbReference>
<dbReference type="InterPro" id="IPR028204">
    <property type="entry name" value="Tricorn_C1"/>
</dbReference>
<gene>
    <name evidence="9" type="ORF">AMJ83_10205</name>
</gene>
<keyword evidence="4" id="KW-0645">Protease</keyword>
<sequence>LWMKYAFLLKEDEEKDREYWEKTDSDTTVIAANVFIDFEDIGQRIHTVTQVRGEYNHVAQSPDGKQFAIHSDNDREEIWTVDWLGKELKKITENNADPKMFFVSQDRRKVHYLSGTGQLFTADIATAQSQPLSFHVELNIDKNAEREQVFNEAWWALQDGFYDSDFHGIDWRAMYHKYKEFAVNARTTPDFISIISMMIGELNASHLAAWKIPPIGERSGTIGITPDPAYEGEGIRVKQVIPNTPATGLKANIEPGEVITHINGEKIETRVNLYSLLRNMSNQETMLTLLDQGKEREIKLTLANPADILATVQENWILANEKFVHERGNNRIGYLYIASMDNEDLRKFEKDLYEEMDKEGLIIDIRYNGGGQIHDELLNILRRTAYAYSIDRGGMKSYSSLFRWDKPTVVLMNEYCYSDGEIFPAAFKALRLGKLVGMPTWGAVIGTVDIELHDGTNFRVPSTGWYLLNGENLENTPVEPDIRVENSPEEDGSSSDNQLARAIEVLLDEIQ</sequence>
<evidence type="ECO:0000256" key="6">
    <source>
        <dbReference type="ARBA" id="ARBA00022825"/>
    </source>
</evidence>
<proteinExistence type="inferred from homology"/>
<protein>
    <recommendedName>
        <fullName evidence="8">PDZ domain-containing protein</fullName>
    </recommendedName>
</protein>
<comment type="similarity">
    <text evidence="2">Belongs to the peptidase S41B family.</text>
</comment>
<dbReference type="InterPro" id="IPR012393">
    <property type="entry name" value="Tricorn_protease"/>
</dbReference>
<dbReference type="Gene3D" id="2.120.10.30">
    <property type="entry name" value="TolB, C-terminal domain"/>
    <property type="match status" value="1"/>
</dbReference>
<dbReference type="Gene3D" id="3.30.750.44">
    <property type="match status" value="1"/>
</dbReference>
<organism evidence="9 10">
    <name type="scientific">candidate division WOR_3 bacterium SM23_42</name>
    <dbReference type="NCBI Taxonomy" id="1703779"/>
    <lineage>
        <taxon>Bacteria</taxon>
        <taxon>Bacteria division WOR-3</taxon>
    </lineage>
</organism>
<dbReference type="STRING" id="1703779.AMJ83_10205"/>
<keyword evidence="3" id="KW-0963">Cytoplasm</keyword>
<evidence type="ECO:0000256" key="2">
    <source>
        <dbReference type="ARBA" id="ARBA00008524"/>
    </source>
</evidence>
<dbReference type="InterPro" id="IPR005151">
    <property type="entry name" value="Tail-specific_protease"/>
</dbReference>
<dbReference type="Gene3D" id="2.30.42.10">
    <property type="match status" value="1"/>
</dbReference>
<evidence type="ECO:0000313" key="9">
    <source>
        <dbReference type="EMBL" id="KPK62633.1"/>
    </source>
</evidence>
<dbReference type="Gene3D" id="3.90.226.10">
    <property type="entry name" value="2-enoyl-CoA Hydratase, Chain A, domain 1"/>
    <property type="match status" value="1"/>
</dbReference>
<evidence type="ECO:0000313" key="10">
    <source>
        <dbReference type="Proteomes" id="UP000051373"/>
    </source>
</evidence>
<dbReference type="SUPFAM" id="SSF52096">
    <property type="entry name" value="ClpP/crotonase"/>
    <property type="match status" value="1"/>
</dbReference>
<dbReference type="SUPFAM" id="SSF82171">
    <property type="entry name" value="DPP6 N-terminal domain-like"/>
    <property type="match status" value="1"/>
</dbReference>
<dbReference type="PROSITE" id="PS50106">
    <property type="entry name" value="PDZ"/>
    <property type="match status" value="1"/>
</dbReference>
<name>A0A0S8FPI6_UNCW3</name>
<dbReference type="InterPro" id="IPR011042">
    <property type="entry name" value="6-blade_b-propeller_TolB-like"/>
</dbReference>
<accession>A0A0S8FPI6</accession>
<feature type="domain" description="PDZ" evidence="8">
    <location>
        <begin position="211"/>
        <end position="304"/>
    </location>
</feature>
<dbReference type="CDD" id="cd07562">
    <property type="entry name" value="Peptidase_S41_TRI"/>
    <property type="match status" value="1"/>
</dbReference>
<evidence type="ECO:0000256" key="3">
    <source>
        <dbReference type="ARBA" id="ARBA00022490"/>
    </source>
</evidence>
<evidence type="ECO:0000256" key="1">
    <source>
        <dbReference type="ARBA" id="ARBA00004496"/>
    </source>
</evidence>